<accession>A0A165NZE2</accession>
<proteinExistence type="predicted"/>
<dbReference type="Proteomes" id="UP000076727">
    <property type="component" value="Unassembled WGS sequence"/>
</dbReference>
<sequence>MFTQPQPAVPAVLLGRPAGEHSSTSAAEYKDGIPVIAVPEDRHARQASAIEVLSPVLVASVEYAMDGVTLILRDALRTLAKRWPLRYGFMEEAEEAVRATLEHPRRDLYTTTSSAPELELVDGKVPLYLLCYHQSCSDALAHLKYHLPFSGRNWVVQVLGRWERLLCSGLRDHDGRRVLGIFRQVVVGLRGHYFRDPA</sequence>
<evidence type="ECO:0000313" key="2">
    <source>
        <dbReference type="Proteomes" id="UP000076727"/>
    </source>
</evidence>
<dbReference type="STRING" id="1314783.A0A165NZE2"/>
<gene>
    <name evidence="1" type="ORF">DAEQUDRAFT_739324</name>
</gene>
<dbReference type="AlphaFoldDB" id="A0A165NZE2"/>
<organism evidence="1 2">
    <name type="scientific">Daedalea quercina L-15889</name>
    <dbReference type="NCBI Taxonomy" id="1314783"/>
    <lineage>
        <taxon>Eukaryota</taxon>
        <taxon>Fungi</taxon>
        <taxon>Dikarya</taxon>
        <taxon>Basidiomycota</taxon>
        <taxon>Agaricomycotina</taxon>
        <taxon>Agaricomycetes</taxon>
        <taxon>Polyporales</taxon>
        <taxon>Fomitopsis</taxon>
    </lineage>
</organism>
<protein>
    <submittedName>
        <fullName evidence="1">Uncharacterized protein</fullName>
    </submittedName>
</protein>
<reference evidence="1 2" key="1">
    <citation type="journal article" date="2016" name="Mol. Biol. Evol.">
        <title>Comparative Genomics of Early-Diverging Mushroom-Forming Fungi Provides Insights into the Origins of Lignocellulose Decay Capabilities.</title>
        <authorList>
            <person name="Nagy L.G."/>
            <person name="Riley R."/>
            <person name="Tritt A."/>
            <person name="Adam C."/>
            <person name="Daum C."/>
            <person name="Floudas D."/>
            <person name="Sun H."/>
            <person name="Yadav J.S."/>
            <person name="Pangilinan J."/>
            <person name="Larsson K.H."/>
            <person name="Matsuura K."/>
            <person name="Barry K."/>
            <person name="Labutti K."/>
            <person name="Kuo R."/>
            <person name="Ohm R.A."/>
            <person name="Bhattacharya S.S."/>
            <person name="Shirouzu T."/>
            <person name="Yoshinaga Y."/>
            <person name="Martin F.M."/>
            <person name="Grigoriev I.V."/>
            <person name="Hibbett D.S."/>
        </authorList>
    </citation>
    <scope>NUCLEOTIDE SEQUENCE [LARGE SCALE GENOMIC DNA]</scope>
    <source>
        <strain evidence="1 2">L-15889</strain>
    </source>
</reference>
<name>A0A165NZE2_9APHY</name>
<keyword evidence="2" id="KW-1185">Reference proteome</keyword>
<dbReference type="EMBL" id="KV429075">
    <property type="protein sequence ID" value="KZT67567.1"/>
    <property type="molecule type" value="Genomic_DNA"/>
</dbReference>
<evidence type="ECO:0000313" key="1">
    <source>
        <dbReference type="EMBL" id="KZT67567.1"/>
    </source>
</evidence>